<dbReference type="AlphaFoldDB" id="A0A1D1ZDA0"/>
<dbReference type="GO" id="GO:0016874">
    <property type="term" value="F:ligase activity"/>
    <property type="evidence" value="ECO:0007669"/>
    <property type="project" value="UniProtKB-KW"/>
</dbReference>
<organism evidence="1">
    <name type="scientific">Anthurium amnicola</name>
    <dbReference type="NCBI Taxonomy" id="1678845"/>
    <lineage>
        <taxon>Eukaryota</taxon>
        <taxon>Viridiplantae</taxon>
        <taxon>Streptophyta</taxon>
        <taxon>Embryophyta</taxon>
        <taxon>Tracheophyta</taxon>
        <taxon>Spermatophyta</taxon>
        <taxon>Magnoliopsida</taxon>
        <taxon>Liliopsida</taxon>
        <taxon>Araceae</taxon>
        <taxon>Pothoideae</taxon>
        <taxon>Potheae</taxon>
        <taxon>Anthurium</taxon>
    </lineage>
</organism>
<keyword evidence="1" id="KW-0436">Ligase</keyword>
<dbReference type="EMBL" id="GDJX01003024">
    <property type="protein sequence ID" value="JAT64912.1"/>
    <property type="molecule type" value="Transcribed_RNA"/>
</dbReference>
<evidence type="ECO:0000313" key="1">
    <source>
        <dbReference type="EMBL" id="JAT64912.1"/>
    </source>
</evidence>
<protein>
    <submittedName>
        <fullName evidence="1">Threonine--tRNA ligase</fullName>
    </submittedName>
</protein>
<proteinExistence type="predicted"/>
<reference evidence="1" key="1">
    <citation type="submission" date="2015-07" db="EMBL/GenBank/DDBJ databases">
        <title>Transcriptome Assembly of Anthurium amnicola.</title>
        <authorList>
            <person name="Suzuki J."/>
        </authorList>
    </citation>
    <scope>NUCLEOTIDE SEQUENCE</scope>
</reference>
<accession>A0A1D1ZDA0</accession>
<gene>
    <name evidence="1" type="primary">thrS_30</name>
    <name evidence="1" type="ORF">g.103464</name>
</gene>
<name>A0A1D1ZDA0_9ARAE</name>
<sequence>MDAKDEGKTDRVIAQAVSVCLAGLFLFPGQDDILGKEHLGAIKGIWYGRSLAQPTLAYLYDGLSAACIGKPFYGNVLLLDAWLSFHVKFDFGVNDADPLLRPYDHTQIYVVRHTLHFTKRMVVKTRKLRSLEDWCRFFVYLPRATFVFSSEVLIKLEWKSRLCQGVDLRLIGSNKLVLYSAHRCYLQIGQPRQAIPSLSHHLPIELRALGTCHDQVEVRTRLALWKISHISKVTMNFVKENQELLKKYVFWLRRLRSIDH</sequence>